<evidence type="ECO:0000313" key="1">
    <source>
        <dbReference type="EMBL" id="KAL3959711.1"/>
    </source>
</evidence>
<proteinExistence type="predicted"/>
<reference evidence="1" key="1">
    <citation type="submission" date="2024-12" db="EMBL/GenBank/DDBJ databases">
        <title>Comparative genomics and development of molecular markers within Purpureocillium lilacinum and among Purpureocillium species.</title>
        <authorList>
            <person name="Yeh Z.-Y."/>
            <person name="Ni N.-T."/>
            <person name="Lo P.-H."/>
            <person name="Mushyakhwo K."/>
            <person name="Lin C.-F."/>
            <person name="Nai Y.-S."/>
        </authorList>
    </citation>
    <scope>NUCLEOTIDE SEQUENCE</scope>
    <source>
        <strain evidence="1">NCHU-NPUST-175</strain>
    </source>
</reference>
<accession>A0ACC4DWC3</accession>
<dbReference type="EMBL" id="JBGNUJ010000004">
    <property type="protein sequence ID" value="KAL3959711.1"/>
    <property type="molecule type" value="Genomic_DNA"/>
</dbReference>
<comment type="caution">
    <text evidence="1">The sequence shown here is derived from an EMBL/GenBank/DDBJ whole genome shotgun (WGS) entry which is preliminary data.</text>
</comment>
<evidence type="ECO:0000313" key="2">
    <source>
        <dbReference type="Proteomes" id="UP001638806"/>
    </source>
</evidence>
<keyword evidence="2" id="KW-1185">Reference proteome</keyword>
<name>A0ACC4DWC3_PURLI</name>
<organism evidence="1 2">
    <name type="scientific">Purpureocillium lilacinum</name>
    <name type="common">Paecilomyces lilacinus</name>
    <dbReference type="NCBI Taxonomy" id="33203"/>
    <lineage>
        <taxon>Eukaryota</taxon>
        <taxon>Fungi</taxon>
        <taxon>Dikarya</taxon>
        <taxon>Ascomycota</taxon>
        <taxon>Pezizomycotina</taxon>
        <taxon>Sordariomycetes</taxon>
        <taxon>Hypocreomycetidae</taxon>
        <taxon>Hypocreales</taxon>
        <taxon>Ophiocordycipitaceae</taxon>
        <taxon>Purpureocillium</taxon>
    </lineage>
</organism>
<dbReference type="Proteomes" id="UP001638806">
    <property type="component" value="Unassembled WGS sequence"/>
</dbReference>
<sequence length="332" mass="36960">MHPPPQLSALALSVLLAPLPAWAMLDCKNIRVDGHSFDLSKLDGPHSVVTTSYDSSADTHRNTTYTLDVCKPLKKSTDKEKQKAECVNNTRVCAIQHLLQGKTDVVEKVVAIAGALENLGGSQFEYEATRLKTSDSNSDSEKEGLRLVLKGGKFPLDGKVKDRREQKAIIEFLCDKDKEGNEGEWESEDKYEGGKKLRRADDKKDEKKEDGEDGDKGRRQGKVVVGDADVLRLEWHTKHACETRDGSGGDDNGNSSTHWGFFTWFVIIVFLGIAAYLIFGSWLNYNRYGARGWDLVPHGDTLRDIPYLLKDWTRRVLNTVQGTGSRGGYSAV</sequence>
<gene>
    <name evidence="1" type="ORF">ACCO45_004828</name>
</gene>
<protein>
    <submittedName>
        <fullName evidence="1">Uncharacterized protein</fullName>
    </submittedName>
</protein>